<feature type="compositionally biased region" description="Basic and acidic residues" evidence="1">
    <location>
        <begin position="126"/>
        <end position="145"/>
    </location>
</feature>
<dbReference type="RefSeq" id="WP_222160313.1">
    <property type="nucleotide sequence ID" value="NZ_CP081864.1"/>
</dbReference>
<accession>A0ABX9AQ14</accession>
<feature type="region of interest" description="Disordered" evidence="1">
    <location>
        <begin position="119"/>
        <end position="145"/>
    </location>
</feature>
<keyword evidence="3" id="KW-1185">Reference proteome</keyword>
<dbReference type="Proteomes" id="UP000825886">
    <property type="component" value="Chromosome"/>
</dbReference>
<dbReference type="EMBL" id="CP081864">
    <property type="protein sequence ID" value="QZN97279.1"/>
    <property type="molecule type" value="Genomic_DNA"/>
</dbReference>
<proteinExistence type="predicted"/>
<organism evidence="2 3">
    <name type="scientific">Symbiopectobacterium purcellii</name>
    <dbReference type="NCBI Taxonomy" id="2871826"/>
    <lineage>
        <taxon>Bacteria</taxon>
        <taxon>Pseudomonadati</taxon>
        <taxon>Pseudomonadota</taxon>
        <taxon>Gammaproteobacteria</taxon>
        <taxon>Enterobacterales</taxon>
        <taxon>Enterobacteriaceae</taxon>
    </lineage>
</organism>
<gene>
    <name evidence="2" type="ORF">K6K13_07995</name>
</gene>
<name>A0ABX9AQ14_9ENTR</name>
<evidence type="ECO:0000313" key="2">
    <source>
        <dbReference type="EMBL" id="QZN97279.1"/>
    </source>
</evidence>
<evidence type="ECO:0000313" key="3">
    <source>
        <dbReference type="Proteomes" id="UP000825886"/>
    </source>
</evidence>
<protein>
    <submittedName>
        <fullName evidence="2">Uncharacterized protein</fullName>
    </submittedName>
</protein>
<evidence type="ECO:0000256" key="1">
    <source>
        <dbReference type="SAM" id="MobiDB-lite"/>
    </source>
</evidence>
<sequence>MVISIDQHRMRIGHYHQSKMKENAKRCNKKAPSTVDKTVKKIPLASNIKNIAPSYDACQQREHRLQLKQIICFILLLNHVRAHTLFAGESPDIAPSPLALNHATQTLPLLNERLRVKTETTSNHQRYADSNEKKTIERSEKHPTQ</sequence>
<reference evidence="2 3" key="1">
    <citation type="submission" date="2021-08" db="EMBL/GenBank/DDBJ databases">
        <title>Culture and genomic analysis of Symbiopectobacterium purcellii sp. nov. gen. nov., isolated from the leafhopper Empoasca decipiens.</title>
        <authorList>
            <person name="Nadal-Jimenez P."/>
            <person name="Siozios S."/>
            <person name="Halliday N."/>
            <person name="Camara M."/>
            <person name="Hurst G.D.D."/>
        </authorList>
    </citation>
    <scope>NUCLEOTIDE SEQUENCE [LARGE SCALE GENOMIC DNA]</scope>
    <source>
        <strain evidence="2 3">SyEd1</strain>
    </source>
</reference>